<evidence type="ECO:0000256" key="1">
    <source>
        <dbReference type="SAM" id="Phobius"/>
    </source>
</evidence>
<name>A0A0K9FCT5_9BACI</name>
<reference evidence="3" key="1">
    <citation type="submission" date="2015-07" db="EMBL/GenBank/DDBJ databases">
        <authorList>
            <consortium name="Consortium for Microbial Forensics and Genomics (microFORGE)"/>
            <person name="Knight B.M."/>
            <person name="Roberts D.P."/>
            <person name="Lin D."/>
            <person name="Hari K."/>
            <person name="Fletcher J."/>
            <person name="Melcher U."/>
            <person name="Blagden T."/>
            <person name="Winegar R.A."/>
        </authorList>
    </citation>
    <scope>NUCLEOTIDE SEQUENCE [LARGE SCALE GENOMIC DNA]</scope>
    <source>
        <strain evidence="3">DSM 23493</strain>
    </source>
</reference>
<feature type="transmembrane region" description="Helical" evidence="1">
    <location>
        <begin position="54"/>
        <end position="78"/>
    </location>
</feature>
<dbReference type="Pfam" id="PF12730">
    <property type="entry name" value="ABC2_membrane_4"/>
    <property type="match status" value="1"/>
</dbReference>
<accession>A0A0K9FCT5</accession>
<feature type="transmembrane region" description="Helical" evidence="1">
    <location>
        <begin position="201"/>
        <end position="221"/>
    </location>
</feature>
<keyword evidence="1" id="KW-0812">Transmembrane</keyword>
<dbReference type="PATRIC" id="fig|582475.4.peg.902"/>
<comment type="caution">
    <text evidence="2">The sequence shown here is derived from an EMBL/GenBank/DDBJ whole genome shotgun (WGS) entry which is preliminary data.</text>
</comment>
<feature type="transmembrane region" description="Helical" evidence="1">
    <location>
        <begin position="176"/>
        <end position="195"/>
    </location>
</feature>
<sequence>MLHLLKLEIRKFNLGWYLKGAMIANIIITAVVCSVIYIAQREGDIPISTYQDVYVLIGASVRATFIVFASVLIAKLVIEEYKNRTILIMFTYPVSRKKLIASKLALITFLTFMTMMLSNIVVAGLFSIINIYFPIVPFTLTANQFIGEVINIIPFAIATTGTSLIPLYFGMRNYSVPATIGSSLLVVAIACYYNPEIPLVNFIPLQLGLAAVGVIIAYLGIRNIENVDAM</sequence>
<feature type="transmembrane region" description="Helical" evidence="1">
    <location>
        <begin position="99"/>
        <end position="129"/>
    </location>
</feature>
<evidence type="ECO:0000313" key="2">
    <source>
        <dbReference type="EMBL" id="KMY31936.1"/>
    </source>
</evidence>
<dbReference type="OrthoDB" id="9784784at2"/>
<proteinExistence type="predicted"/>
<protein>
    <recommendedName>
        <fullName evidence="4">ABC transporter permease</fullName>
    </recommendedName>
</protein>
<organism evidence="2 3">
    <name type="scientific">Lysinibacillus xylanilyticus</name>
    <dbReference type="NCBI Taxonomy" id="582475"/>
    <lineage>
        <taxon>Bacteria</taxon>
        <taxon>Bacillati</taxon>
        <taxon>Bacillota</taxon>
        <taxon>Bacilli</taxon>
        <taxon>Bacillales</taxon>
        <taxon>Bacillaceae</taxon>
        <taxon>Lysinibacillus</taxon>
    </lineage>
</organism>
<feature type="transmembrane region" description="Helical" evidence="1">
    <location>
        <begin position="149"/>
        <end position="169"/>
    </location>
</feature>
<dbReference type="RefSeq" id="WP_049664836.1">
    <property type="nucleotide sequence ID" value="NZ_LFXJ01000005.1"/>
</dbReference>
<dbReference type="EMBL" id="LFXJ01000005">
    <property type="protein sequence ID" value="KMY31936.1"/>
    <property type="molecule type" value="Genomic_DNA"/>
</dbReference>
<keyword evidence="1" id="KW-0472">Membrane</keyword>
<dbReference type="Proteomes" id="UP000037326">
    <property type="component" value="Unassembled WGS sequence"/>
</dbReference>
<evidence type="ECO:0008006" key="4">
    <source>
        <dbReference type="Google" id="ProtNLM"/>
    </source>
</evidence>
<evidence type="ECO:0000313" key="3">
    <source>
        <dbReference type="Proteomes" id="UP000037326"/>
    </source>
</evidence>
<dbReference type="AlphaFoldDB" id="A0A0K9FCT5"/>
<dbReference type="GeneID" id="96598037"/>
<keyword evidence="1" id="KW-1133">Transmembrane helix</keyword>
<feature type="transmembrane region" description="Helical" evidence="1">
    <location>
        <begin position="21"/>
        <end position="39"/>
    </location>
</feature>
<gene>
    <name evidence="2" type="ORF">ACZ11_07085</name>
</gene>